<dbReference type="PIRSF" id="PIRSF017082">
    <property type="entry name" value="YflP"/>
    <property type="match status" value="1"/>
</dbReference>
<dbReference type="RefSeq" id="WP_188709383.1">
    <property type="nucleotide sequence ID" value="NZ_BMIG01000012.1"/>
</dbReference>
<dbReference type="PANTHER" id="PTHR42928">
    <property type="entry name" value="TRICARBOXYLATE-BINDING PROTEIN"/>
    <property type="match status" value="1"/>
</dbReference>
<name>A0A916SMJ6_9BURK</name>
<feature type="signal peptide" evidence="2">
    <location>
        <begin position="1"/>
        <end position="25"/>
    </location>
</feature>
<dbReference type="Gene3D" id="3.40.190.150">
    <property type="entry name" value="Bordetella uptake gene, domain 1"/>
    <property type="match status" value="1"/>
</dbReference>
<protein>
    <submittedName>
        <fullName evidence="3">C4-dicarboxylate ABC transporter substrate-binding protein</fullName>
    </submittedName>
</protein>
<dbReference type="EMBL" id="BMIG01000012">
    <property type="protein sequence ID" value="GGB07590.1"/>
    <property type="molecule type" value="Genomic_DNA"/>
</dbReference>
<comment type="similarity">
    <text evidence="1">Belongs to the UPF0065 (bug) family.</text>
</comment>
<dbReference type="CDD" id="cd07012">
    <property type="entry name" value="PBP2_Bug_TTT"/>
    <property type="match status" value="1"/>
</dbReference>
<sequence>MRRDTFLKSMAALAAAATLPLPALASANVKMMIPANPGGGWDTTGRALGKALQESGAASTVTYDNKGGAAGALGLAQFINGSKNDPNALMVMGAVMLGGIITGKPPVNLSQATPVARITSEYNVFVLPANSPFKTMKDVVEQLKKDPGSVKWGGGSRGSTEHIAAAMIAREVGVDPSKINYVAFRGGGEAIAAILGGNVTIGGSGYSEFSEYIASGKMRPLAVTSATRLKGVNVPTLKEQDINVVIGNWRGVYGAPGITTAQRKELTDRVLKALKSKAWAEALEKNNWTPAVLTGADFEKFVDDDFASLRATMVKSGMV</sequence>
<feature type="chain" id="PRO_5037954616" evidence="2">
    <location>
        <begin position="26"/>
        <end position="319"/>
    </location>
</feature>
<keyword evidence="2" id="KW-0732">Signal</keyword>
<organism evidence="3 4">
    <name type="scientific">Polaromonas eurypsychrophila</name>
    <dbReference type="NCBI Taxonomy" id="1614635"/>
    <lineage>
        <taxon>Bacteria</taxon>
        <taxon>Pseudomonadati</taxon>
        <taxon>Pseudomonadota</taxon>
        <taxon>Betaproteobacteria</taxon>
        <taxon>Burkholderiales</taxon>
        <taxon>Comamonadaceae</taxon>
        <taxon>Polaromonas</taxon>
    </lineage>
</organism>
<keyword evidence="4" id="KW-1185">Reference proteome</keyword>
<accession>A0A916SMJ6</accession>
<dbReference type="Pfam" id="PF03401">
    <property type="entry name" value="TctC"/>
    <property type="match status" value="1"/>
</dbReference>
<proteinExistence type="inferred from homology"/>
<dbReference type="Gene3D" id="3.40.190.10">
    <property type="entry name" value="Periplasmic binding protein-like II"/>
    <property type="match status" value="1"/>
</dbReference>
<dbReference type="InterPro" id="IPR005064">
    <property type="entry name" value="BUG"/>
</dbReference>
<gene>
    <name evidence="3" type="ORF">GCM10011496_30660</name>
</gene>
<evidence type="ECO:0000256" key="1">
    <source>
        <dbReference type="ARBA" id="ARBA00006987"/>
    </source>
</evidence>
<dbReference type="SUPFAM" id="SSF53850">
    <property type="entry name" value="Periplasmic binding protein-like II"/>
    <property type="match status" value="1"/>
</dbReference>
<dbReference type="Proteomes" id="UP000620596">
    <property type="component" value="Unassembled WGS sequence"/>
</dbReference>
<evidence type="ECO:0000256" key="2">
    <source>
        <dbReference type="SAM" id="SignalP"/>
    </source>
</evidence>
<reference evidence="3" key="2">
    <citation type="submission" date="2020-09" db="EMBL/GenBank/DDBJ databases">
        <authorList>
            <person name="Sun Q."/>
            <person name="Zhou Y."/>
        </authorList>
    </citation>
    <scope>NUCLEOTIDE SEQUENCE</scope>
    <source>
        <strain evidence="3">CGMCC 1.15322</strain>
    </source>
</reference>
<comment type="caution">
    <text evidence="3">The sequence shown here is derived from an EMBL/GenBank/DDBJ whole genome shotgun (WGS) entry which is preliminary data.</text>
</comment>
<reference evidence="3" key="1">
    <citation type="journal article" date="2014" name="Int. J. Syst. Evol. Microbiol.">
        <title>Complete genome sequence of Corynebacterium casei LMG S-19264T (=DSM 44701T), isolated from a smear-ripened cheese.</title>
        <authorList>
            <consortium name="US DOE Joint Genome Institute (JGI-PGF)"/>
            <person name="Walter F."/>
            <person name="Albersmeier A."/>
            <person name="Kalinowski J."/>
            <person name="Ruckert C."/>
        </authorList>
    </citation>
    <scope>NUCLEOTIDE SEQUENCE</scope>
    <source>
        <strain evidence="3">CGMCC 1.15322</strain>
    </source>
</reference>
<dbReference type="AlphaFoldDB" id="A0A916SMJ6"/>
<dbReference type="PANTHER" id="PTHR42928:SF3">
    <property type="entry name" value="UPF0065 PROTEIN YFLP"/>
    <property type="match status" value="1"/>
</dbReference>
<dbReference type="InterPro" id="IPR042100">
    <property type="entry name" value="Bug_dom1"/>
</dbReference>
<evidence type="ECO:0000313" key="4">
    <source>
        <dbReference type="Proteomes" id="UP000620596"/>
    </source>
</evidence>
<evidence type="ECO:0000313" key="3">
    <source>
        <dbReference type="EMBL" id="GGB07590.1"/>
    </source>
</evidence>